<dbReference type="InterPro" id="IPR006827">
    <property type="entry name" value="Lant_deHydtase_N"/>
</dbReference>
<protein>
    <submittedName>
        <fullName evidence="2">Lantibiotic dehydratase, C terminus</fullName>
    </submittedName>
</protein>
<sequence length="1048" mass="113532">MNHPLRPLGFFVLRSPLLPLAEWSDPGRTLEGPAAAAAAPGGEHRDESADGVLATALERDRLHLRRQLAELLLRPEVREALWLASPGLFDRLGDWAEAPGSERGQAVERPLVRYHARMTGRATPFGLFAAWSLGDIDDETALTLGPRAHYQRVSRLDMGYVGALCRALEQHPALLSTLVLRPNTSLFRGLDRLRYVAVATAPGGGRRYRFMAARGTEALDETLDRAAAGASLDALAQGLVEPDISLDDARDFVREQVQHQILETDLAPMLTGGGPDDAIASTLGRCTETAPLGAAFAEVRSELAALDAAGVGNDVERYRAIAGRLSALVPSVSIDLARLFQVDLIKPAAGERLRLGGPPLAELLRAVAILHRVSGAPPADDPLSAFREAFVRRYGDRQLPLAQLVDDDLGIAFERADSALHMPLVKGLSFPPTPSPRRWGRRERFLYRRIGQLRGRGAAEPPQPWHLSEEDLLRLEGGVPPPLPSTLTAMATLVAGSRAALEAGEFQLLLRGAFGPSAATFFGRMCLGYPELDERVRAVLRAEEATDPDAIFAEIVHLPEARVGNVICRPVLRDYEIPYLGRSSAPVDRQIPITDLWVSVRGDRVVLWSARLGRRVLPRLTSAHNFAMRNNLPLYRFLGWLQGQGVASALTWNWGALDVLPALPRVVVGRAVLARAQWRVEQHELRELGAARGDTARFHRVQRWRARRRFPRHVLLQDADNLLPVDLDNVLSVESFVHLVKNRDEAVLLEMFPGPDELVAEGPEGRFVHELMVPLASDAGAGQREDAGGRHVVGAATQRTWEHGWSSLRLEGSSAALEGALLYAVPRLLGAPGAGRWCFVRTFDAAGAAIELFFERSTAEEIAGKLTEIATSLAPALDEGRLSRLSVCRDGPPPFDAGAMWGSTAEIMADLFHHDSVAALHLLRVVPAEEPARPRLAAHSLARLSTALRLDGPTRTRVARAALGPGFATAGPGGEAGLDDGANGLVELAEITAALDRRAHALSGAAAALERIEPPTDRELVVVRVAVSCVDRLLGPARARSLSRARAS</sequence>
<name>A0A1I2GR93_9BACT</name>
<accession>A0A1I2GR93</accession>
<keyword evidence="3" id="KW-1185">Reference proteome</keyword>
<gene>
    <name evidence="2" type="ORF">SAMN02745121_07442</name>
</gene>
<dbReference type="OrthoDB" id="1273722at2"/>
<evidence type="ECO:0000313" key="2">
    <source>
        <dbReference type="EMBL" id="SFF19580.1"/>
    </source>
</evidence>
<dbReference type="Pfam" id="PF04738">
    <property type="entry name" value="Lant_dehydr_N"/>
    <property type="match status" value="1"/>
</dbReference>
<organism evidence="2 3">
    <name type="scientific">Nannocystis exedens</name>
    <dbReference type="NCBI Taxonomy" id="54"/>
    <lineage>
        <taxon>Bacteria</taxon>
        <taxon>Pseudomonadati</taxon>
        <taxon>Myxococcota</taxon>
        <taxon>Polyangia</taxon>
        <taxon>Nannocystales</taxon>
        <taxon>Nannocystaceae</taxon>
        <taxon>Nannocystis</taxon>
    </lineage>
</organism>
<proteinExistence type="predicted"/>
<reference evidence="3" key="1">
    <citation type="submission" date="2016-10" db="EMBL/GenBank/DDBJ databases">
        <authorList>
            <person name="Varghese N."/>
            <person name="Submissions S."/>
        </authorList>
    </citation>
    <scope>NUCLEOTIDE SEQUENCE [LARGE SCALE GENOMIC DNA]</scope>
    <source>
        <strain evidence="3">ATCC 25963</strain>
    </source>
</reference>
<dbReference type="RefSeq" id="WP_096327047.1">
    <property type="nucleotide sequence ID" value="NZ_FOMX01000034.1"/>
</dbReference>
<dbReference type="STRING" id="54.SAMN02745121_07442"/>
<dbReference type="EMBL" id="FOMX01000034">
    <property type="protein sequence ID" value="SFF19580.1"/>
    <property type="molecule type" value="Genomic_DNA"/>
</dbReference>
<dbReference type="Proteomes" id="UP000199400">
    <property type="component" value="Unassembled WGS sequence"/>
</dbReference>
<dbReference type="AlphaFoldDB" id="A0A1I2GR93"/>
<feature type="domain" description="Lantibiotic dehydratase N-terminal" evidence="1">
    <location>
        <begin position="74"/>
        <end position="734"/>
    </location>
</feature>
<evidence type="ECO:0000313" key="3">
    <source>
        <dbReference type="Proteomes" id="UP000199400"/>
    </source>
</evidence>
<evidence type="ECO:0000259" key="1">
    <source>
        <dbReference type="Pfam" id="PF04738"/>
    </source>
</evidence>